<dbReference type="Proteomes" id="UP000033636">
    <property type="component" value="Unassembled WGS sequence"/>
</dbReference>
<accession>A0ACC6V145</accession>
<proteinExistence type="predicted"/>
<gene>
    <name evidence="1" type="ORF">TU35_004410</name>
</gene>
<comment type="caution">
    <text evidence="1">The sequence shown here is derived from an EMBL/GenBank/DDBJ whole genome shotgun (WGS) entry which is preliminary data.</text>
</comment>
<protein>
    <submittedName>
        <fullName evidence="1">Phosphomannomutase/phosphoglucomutase</fullName>
    </submittedName>
</protein>
<reference evidence="1" key="1">
    <citation type="submission" date="2024-07" db="EMBL/GenBank/DDBJ databases">
        <title>Metagenome and Metagenome-Assembled Genomes of Archaea from a hot spring from the geothermal field of Los Azufres, Mexico.</title>
        <authorList>
            <person name="Marin-Paredes R."/>
            <person name="Martinez-Romero E."/>
            <person name="Servin-Garciduenas L.E."/>
        </authorList>
    </citation>
    <scope>NUCLEOTIDE SEQUENCE</scope>
</reference>
<evidence type="ECO:0000313" key="1">
    <source>
        <dbReference type="EMBL" id="MFB6490486.1"/>
    </source>
</evidence>
<evidence type="ECO:0000313" key="2">
    <source>
        <dbReference type="Proteomes" id="UP000033636"/>
    </source>
</evidence>
<dbReference type="EMBL" id="JZWT02000009">
    <property type="protein sequence ID" value="MFB6490486.1"/>
    <property type="molecule type" value="Genomic_DNA"/>
</dbReference>
<organism evidence="1 2">
    <name type="scientific">Thermoproteus sp. AZ2</name>
    <dbReference type="NCBI Taxonomy" id="1609232"/>
    <lineage>
        <taxon>Archaea</taxon>
        <taxon>Thermoproteota</taxon>
        <taxon>Thermoprotei</taxon>
        <taxon>Thermoproteales</taxon>
        <taxon>Thermoproteaceae</taxon>
        <taxon>Thermoproteus</taxon>
    </lineage>
</organism>
<name>A0ACC6V145_9CREN</name>
<sequence>MASVFKAYDIRGVYGKELTPELIRQIGYAIAKFFGGGKILLGMDVRTHSPDVARHLIAGLTALMDVEFLGTITTPMAHFASRIFYEPAAMITASHNPPEYNGLKVMHRGGLDLASAELQRVRELLEEPPDRQAGLVYAQDVREHYFRYMENAFGDLGLSIGFDPANAAGVVLKPLLRRAFKRVAAINDRPDGRFPAHPPDPEKAENLSQLIELVRREGLDAGVALDGDCDRVGLVTAKGEVFRPEKIAYMLIEYFAKPGDVVVLDATMPLYLEAIAGEKGVKVVRERVGHSFQKSTAVRSNALFWAEYSGHVGFKDHYYFDDGIYAALKTFSVASQVSKTLDEILAEAPRVYETRIDLRVEDQAKAMARIKSALAGLTGVEVVELDGVDLRFKDGGRLLIRPSNTEPLIRAKLEAPTASRLEELRSTLSKLL</sequence>